<feature type="domain" description="Aminotransferase class V" evidence="10">
    <location>
        <begin position="54"/>
        <end position="330"/>
    </location>
</feature>
<gene>
    <name evidence="11" type="ORF">DAI18_10380</name>
</gene>
<reference evidence="11 12" key="1">
    <citation type="submission" date="2018-04" db="EMBL/GenBank/DDBJ databases">
        <title>Denitrifier Microvirgula.</title>
        <authorList>
            <person name="Anderson E."/>
            <person name="Jang J."/>
            <person name="Ishii S."/>
        </authorList>
    </citation>
    <scope>NUCLEOTIDE SEQUENCE [LARGE SCALE GENOMIC DNA]</scope>
    <source>
        <strain evidence="11 12">BE2.4</strain>
    </source>
</reference>
<keyword evidence="3 11" id="KW-0032">Aminotransferase</keyword>
<dbReference type="OrthoDB" id="9766472at2"/>
<keyword evidence="12" id="KW-1185">Reference proteome</keyword>
<dbReference type="AlphaFoldDB" id="A0A2S0PAM0"/>
<evidence type="ECO:0000259" key="10">
    <source>
        <dbReference type="Pfam" id="PF00266"/>
    </source>
</evidence>
<evidence type="ECO:0000256" key="3">
    <source>
        <dbReference type="ARBA" id="ARBA00022576"/>
    </source>
</evidence>
<protein>
    <submittedName>
        <fullName evidence="11">Aminotransferase</fullName>
    </submittedName>
</protein>
<feature type="binding site" evidence="6">
    <location>
        <position position="336"/>
    </location>
    <ligand>
        <name>substrate</name>
    </ligand>
</feature>
<evidence type="ECO:0000256" key="1">
    <source>
        <dbReference type="ARBA" id="ARBA00001933"/>
    </source>
</evidence>
<comment type="cofactor">
    <cofactor evidence="1 7 9">
        <name>pyridoxal 5'-phosphate</name>
        <dbReference type="ChEBI" id="CHEBI:597326"/>
    </cofactor>
</comment>
<dbReference type="PANTHER" id="PTHR21152:SF24">
    <property type="entry name" value="ALANINE--GLYOXYLATE AMINOTRANSFERASE 1"/>
    <property type="match status" value="1"/>
</dbReference>
<dbReference type="PROSITE" id="PS00595">
    <property type="entry name" value="AA_TRANSFER_CLASS_5"/>
    <property type="match status" value="1"/>
</dbReference>
<dbReference type="EMBL" id="CP028519">
    <property type="protein sequence ID" value="AVY94406.1"/>
    <property type="molecule type" value="Genomic_DNA"/>
</dbReference>
<dbReference type="GO" id="GO:0004760">
    <property type="term" value="F:L-serine-pyruvate transaminase activity"/>
    <property type="evidence" value="ECO:0007669"/>
    <property type="project" value="TreeGrafter"/>
</dbReference>
<comment type="similarity">
    <text evidence="2 8">Belongs to the class-V pyridoxal-phosphate-dependent aminotransferase family.</text>
</comment>
<dbReference type="Proteomes" id="UP000244173">
    <property type="component" value="Chromosome"/>
</dbReference>
<evidence type="ECO:0000313" key="12">
    <source>
        <dbReference type="Proteomes" id="UP000244173"/>
    </source>
</evidence>
<proteinExistence type="inferred from homology"/>
<dbReference type="InterPro" id="IPR015422">
    <property type="entry name" value="PyrdxlP-dep_Trfase_small"/>
</dbReference>
<evidence type="ECO:0000256" key="6">
    <source>
        <dbReference type="PIRSR" id="PIRSR000524-1"/>
    </source>
</evidence>
<evidence type="ECO:0000313" key="11">
    <source>
        <dbReference type="EMBL" id="AVY94406.1"/>
    </source>
</evidence>
<dbReference type="InterPro" id="IPR020578">
    <property type="entry name" value="Aminotrans_V_PyrdxlP_BS"/>
</dbReference>
<dbReference type="InterPro" id="IPR000192">
    <property type="entry name" value="Aminotrans_V_dom"/>
</dbReference>
<keyword evidence="4 11" id="KW-0808">Transferase</keyword>
<sequence>MKTKKLVMIPGPTPVVRSIQEQMGRETAAFGDPDFVRDFTSLLDDLKSLWKTTGEVFVVAGTGTLGMEMAVANSLRAGDRALVVSHGYFGDRFSELCSRRGIEVDVLASEWGRIVPLEQIERALASKNYQAITVTHVDTSTGVCAPVAEIGQLLRRFPDTLYIVDGVCATAAEPEYVDDMGIDILLTGSQKAFGVPPGLAILWAGPKALARRASLGTIPDYYIDFDKWLPIMHEPAKYFATPAVNLVWALKEAVRLIKEEGLENRYARHRRTARAMQAALEALGFRVLAEADHRAVTLSNLIYPSGADDAAFRRLLAEEGVMVAGGLAAYAGRMFRLGHMGNIDAHDLVATLAAIERAAVRSGIPVELGAGLAVLQRELVRAAG</sequence>
<dbReference type="GO" id="GO:0019265">
    <property type="term" value="P:glycine biosynthetic process, by transamination of glyoxylate"/>
    <property type="evidence" value="ECO:0007669"/>
    <property type="project" value="TreeGrafter"/>
</dbReference>
<dbReference type="KEGG" id="maer:DAI18_10380"/>
<dbReference type="STRING" id="1122240.GCA_000620105_00111"/>
<feature type="modified residue" description="N6-(pyridoxal phosphate)lysine" evidence="7">
    <location>
        <position position="191"/>
    </location>
</feature>
<organism evidence="11 12">
    <name type="scientific">Microvirgula aerodenitrificans</name>
    <dbReference type="NCBI Taxonomy" id="57480"/>
    <lineage>
        <taxon>Bacteria</taxon>
        <taxon>Pseudomonadati</taxon>
        <taxon>Pseudomonadota</taxon>
        <taxon>Betaproteobacteria</taxon>
        <taxon>Neisseriales</taxon>
        <taxon>Aquaspirillaceae</taxon>
        <taxon>Microvirgula</taxon>
    </lineage>
</organism>
<dbReference type="InterPro" id="IPR015424">
    <property type="entry name" value="PyrdxlP-dep_Trfase"/>
</dbReference>
<evidence type="ECO:0000256" key="9">
    <source>
        <dbReference type="RuleBase" id="RU004504"/>
    </source>
</evidence>
<accession>A0A2S0PAM0</accession>
<dbReference type="PANTHER" id="PTHR21152">
    <property type="entry name" value="AMINOTRANSFERASE CLASS V"/>
    <property type="match status" value="1"/>
</dbReference>
<name>A0A2S0PAM0_9NEIS</name>
<evidence type="ECO:0000256" key="2">
    <source>
        <dbReference type="ARBA" id="ARBA00009236"/>
    </source>
</evidence>
<dbReference type="InterPro" id="IPR015421">
    <property type="entry name" value="PyrdxlP-dep_Trfase_major"/>
</dbReference>
<evidence type="ECO:0000256" key="4">
    <source>
        <dbReference type="ARBA" id="ARBA00022679"/>
    </source>
</evidence>
<keyword evidence="5 7" id="KW-0663">Pyridoxal phosphate</keyword>
<dbReference type="Gene3D" id="3.40.640.10">
    <property type="entry name" value="Type I PLP-dependent aspartate aminotransferase-like (Major domain)"/>
    <property type="match status" value="1"/>
</dbReference>
<evidence type="ECO:0000256" key="5">
    <source>
        <dbReference type="ARBA" id="ARBA00022898"/>
    </source>
</evidence>
<evidence type="ECO:0000256" key="8">
    <source>
        <dbReference type="RuleBase" id="RU004075"/>
    </source>
</evidence>
<dbReference type="RefSeq" id="WP_107889395.1">
    <property type="nucleotide sequence ID" value="NZ_CP028519.1"/>
</dbReference>
<dbReference type="Pfam" id="PF00266">
    <property type="entry name" value="Aminotran_5"/>
    <property type="match status" value="1"/>
</dbReference>
<evidence type="ECO:0000256" key="7">
    <source>
        <dbReference type="PIRSR" id="PIRSR000524-50"/>
    </source>
</evidence>
<dbReference type="Gene3D" id="3.90.1150.10">
    <property type="entry name" value="Aspartate Aminotransferase, domain 1"/>
    <property type="match status" value="1"/>
</dbReference>
<dbReference type="PIRSF" id="PIRSF000524">
    <property type="entry name" value="SPT"/>
    <property type="match status" value="1"/>
</dbReference>
<dbReference type="InterPro" id="IPR024169">
    <property type="entry name" value="SP_NH2Trfase/AEP_transaminase"/>
</dbReference>
<dbReference type="SUPFAM" id="SSF53383">
    <property type="entry name" value="PLP-dependent transferases"/>
    <property type="match status" value="1"/>
</dbReference>
<dbReference type="GO" id="GO:0008453">
    <property type="term" value="F:alanine-glyoxylate transaminase activity"/>
    <property type="evidence" value="ECO:0007669"/>
    <property type="project" value="TreeGrafter"/>
</dbReference>